<sequence>MPFFETLKNMTYRWQVPAVFYCINCTAFLISLFSKTQLIRELGIVAYSLSFIWLVTSAVFNAYNRMWSKFFNIILGFFFGSVFSMITGIFIVAIIEFASN</sequence>
<comment type="caution">
    <text evidence="2">The sequence shown here is derived from an EMBL/GenBank/DDBJ whole genome shotgun (WGS) entry which is preliminary data.</text>
</comment>
<protein>
    <submittedName>
        <fullName evidence="2">Uncharacterized protein</fullName>
    </submittedName>
</protein>
<evidence type="ECO:0000313" key="2">
    <source>
        <dbReference type="EMBL" id="MPL99443.1"/>
    </source>
</evidence>
<name>A0A644WAJ4_9ZZZZ</name>
<feature type="transmembrane region" description="Helical" evidence="1">
    <location>
        <begin position="44"/>
        <end position="64"/>
    </location>
</feature>
<organism evidence="2">
    <name type="scientific">bioreactor metagenome</name>
    <dbReference type="NCBI Taxonomy" id="1076179"/>
    <lineage>
        <taxon>unclassified sequences</taxon>
        <taxon>metagenomes</taxon>
        <taxon>ecological metagenomes</taxon>
    </lineage>
</organism>
<gene>
    <name evidence="2" type="ORF">SDC9_45661</name>
</gene>
<feature type="transmembrane region" description="Helical" evidence="1">
    <location>
        <begin position="70"/>
        <end position="95"/>
    </location>
</feature>
<keyword evidence="1" id="KW-0472">Membrane</keyword>
<accession>A0A644WAJ4</accession>
<keyword evidence="1" id="KW-1133">Transmembrane helix</keyword>
<proteinExistence type="predicted"/>
<reference evidence="2" key="1">
    <citation type="submission" date="2019-08" db="EMBL/GenBank/DDBJ databases">
        <authorList>
            <person name="Kucharzyk K."/>
            <person name="Murdoch R.W."/>
            <person name="Higgins S."/>
            <person name="Loffler F."/>
        </authorList>
    </citation>
    <scope>NUCLEOTIDE SEQUENCE</scope>
</reference>
<feature type="transmembrane region" description="Helical" evidence="1">
    <location>
        <begin position="12"/>
        <end position="32"/>
    </location>
</feature>
<evidence type="ECO:0000256" key="1">
    <source>
        <dbReference type="SAM" id="Phobius"/>
    </source>
</evidence>
<dbReference type="EMBL" id="VSSQ01000667">
    <property type="protein sequence ID" value="MPL99443.1"/>
    <property type="molecule type" value="Genomic_DNA"/>
</dbReference>
<dbReference type="AlphaFoldDB" id="A0A644WAJ4"/>
<keyword evidence="1" id="KW-0812">Transmembrane</keyword>